<organism evidence="2 3">
    <name type="scientific">Malassezia equina</name>
    <dbReference type="NCBI Taxonomy" id="1381935"/>
    <lineage>
        <taxon>Eukaryota</taxon>
        <taxon>Fungi</taxon>
        <taxon>Dikarya</taxon>
        <taxon>Basidiomycota</taxon>
        <taxon>Ustilaginomycotina</taxon>
        <taxon>Malasseziomycetes</taxon>
        <taxon>Malasseziales</taxon>
        <taxon>Malasseziaceae</taxon>
        <taxon>Malassezia</taxon>
    </lineage>
</organism>
<reference evidence="2" key="1">
    <citation type="submission" date="2023-03" db="EMBL/GenBank/DDBJ databases">
        <title>Mating type loci evolution in Malassezia.</title>
        <authorList>
            <person name="Coelho M.A."/>
        </authorList>
    </citation>
    <scope>NUCLEOTIDE SEQUENCE</scope>
    <source>
        <strain evidence="2">CBS 12830</strain>
    </source>
</reference>
<accession>A0AAF0EHI9</accession>
<protein>
    <submittedName>
        <fullName evidence="2">Uncharacterized protein</fullName>
    </submittedName>
</protein>
<proteinExistence type="predicted"/>
<gene>
    <name evidence="2" type="ORF">MEQU1_003260</name>
</gene>
<name>A0AAF0EHI9_9BASI</name>
<feature type="region of interest" description="Disordered" evidence="1">
    <location>
        <begin position="64"/>
        <end position="107"/>
    </location>
</feature>
<feature type="region of interest" description="Disordered" evidence="1">
    <location>
        <begin position="1"/>
        <end position="41"/>
    </location>
</feature>
<evidence type="ECO:0000313" key="2">
    <source>
        <dbReference type="EMBL" id="WFD24558.1"/>
    </source>
</evidence>
<evidence type="ECO:0000256" key="1">
    <source>
        <dbReference type="SAM" id="MobiDB-lite"/>
    </source>
</evidence>
<sequence>MAEGDADAGKPLFKKRTRAGRHAHRVSASVSLRHDPGQDESVSVEELISLRDMFRKPTGIELTRLNAGDSKRQKRDMYTNAPKQDPFQEGESNLPTKADRHMNTIQP</sequence>
<dbReference type="EMBL" id="CP119906">
    <property type="protein sequence ID" value="WFD24558.1"/>
    <property type="molecule type" value="Genomic_DNA"/>
</dbReference>
<dbReference type="Proteomes" id="UP001214415">
    <property type="component" value="Chromosome 7"/>
</dbReference>
<feature type="compositionally biased region" description="Basic and acidic residues" evidence="1">
    <location>
        <begin position="97"/>
        <end position="107"/>
    </location>
</feature>
<feature type="compositionally biased region" description="Basic residues" evidence="1">
    <location>
        <begin position="12"/>
        <end position="25"/>
    </location>
</feature>
<evidence type="ECO:0000313" key="3">
    <source>
        <dbReference type="Proteomes" id="UP001214415"/>
    </source>
</evidence>
<keyword evidence="3" id="KW-1185">Reference proteome</keyword>
<dbReference type="AlphaFoldDB" id="A0AAF0EHI9"/>